<dbReference type="Gene3D" id="3.40.50.12780">
    <property type="entry name" value="N-terminal domain of ligase-like"/>
    <property type="match status" value="1"/>
</dbReference>
<gene>
    <name evidence="8" type="ORF">RHTO0S_20e02344g</name>
</gene>
<dbReference type="SMR" id="A0A061BFU6"/>
<organism evidence="8">
    <name type="scientific">Rhodotorula toruloides</name>
    <name type="common">Yeast</name>
    <name type="synonym">Rhodosporidium toruloides</name>
    <dbReference type="NCBI Taxonomy" id="5286"/>
    <lineage>
        <taxon>Eukaryota</taxon>
        <taxon>Fungi</taxon>
        <taxon>Dikarya</taxon>
        <taxon>Basidiomycota</taxon>
        <taxon>Pucciniomycotina</taxon>
        <taxon>Microbotryomycetes</taxon>
        <taxon>Sporidiobolales</taxon>
        <taxon>Sporidiobolaceae</taxon>
        <taxon>Rhodotorula</taxon>
    </lineage>
</organism>
<comment type="catalytic activity">
    <reaction evidence="5">
        <text>a long-chain fatty acid + ATP + CoA = a long-chain fatty acyl-CoA + AMP + diphosphate</text>
        <dbReference type="Rhea" id="RHEA:15421"/>
        <dbReference type="ChEBI" id="CHEBI:30616"/>
        <dbReference type="ChEBI" id="CHEBI:33019"/>
        <dbReference type="ChEBI" id="CHEBI:57287"/>
        <dbReference type="ChEBI" id="CHEBI:57560"/>
        <dbReference type="ChEBI" id="CHEBI:83139"/>
        <dbReference type="ChEBI" id="CHEBI:456215"/>
        <dbReference type="EC" id="6.2.1.3"/>
    </reaction>
</comment>
<sequence>MPGRYASIEVGPPAEPGRSRPRRFAATADKLVESPAPDVEVVADLLGYSVRTRPDRQAVGWRETIRLHNEEKQVKKMVNGEETTETKKWTYYEMSDYKYLTYKQLGEMVADVASALVETGHSRSTIFNIYASTSAHWQVMANACATQGITFATAYDNLGEEGLNHSLNEPGVYGMFTNAALLPVVAGVIANTPTVKVLVYDGATSDVKPAVLDSLKKADIKLFHWDEFVALGRKSPHPANKPSKDDVACIMYTSGSTGAPKGVEITNRQITAVVGGALSLVHEFITPDARFIAYLPLSHIFEMAVEFLLLYVGIVIGYGSVKTLTDTSMRNCMGDMRAFQPTIMVGVPTVWEQIRKGILAKVSAGPKFRSSLFHGALSAKKGTKPLPVFGRALGGVLDAVVFKAVKQATGGRLKYAINGGAGISRDTQNFLRLTLTDTLIQGWGLTESCALSCILPPAIVQTGPVGVPVPCVEIQLRDFEEAGYKADGSGKDAGGLQQGEICLRGPSIFKGYFKRPDLTKEVIDEDGWFMTGDIGQWNRDGTLSIIDRKKNLVKLAGGEYVALERLESIYKSCNLVSNICVHADPSASRPMAIIVPHEQNLRTSLSANPHLVDGKSVDSLDWATDVCANDKVKKHVLEELVATGRGAGLKPLETLQTVLLAKEEWTPQNGMLTPAQKLQRKSILQSFGSDIKKVYP</sequence>
<evidence type="ECO:0000256" key="6">
    <source>
        <dbReference type="SAM" id="MobiDB-lite"/>
    </source>
</evidence>
<evidence type="ECO:0000256" key="5">
    <source>
        <dbReference type="ARBA" id="ARBA00036813"/>
    </source>
</evidence>
<dbReference type="GO" id="GO:0004467">
    <property type="term" value="F:long-chain fatty acid-CoA ligase activity"/>
    <property type="evidence" value="ECO:0007669"/>
    <property type="project" value="UniProtKB-EC"/>
</dbReference>
<accession>A0A061BFU6</accession>
<dbReference type="GO" id="GO:0005524">
    <property type="term" value="F:ATP binding"/>
    <property type="evidence" value="ECO:0007669"/>
    <property type="project" value="UniProtKB-KW"/>
</dbReference>
<feature type="region of interest" description="Disordered" evidence="6">
    <location>
        <begin position="1"/>
        <end position="21"/>
    </location>
</feature>
<dbReference type="InterPro" id="IPR042099">
    <property type="entry name" value="ANL_N_sf"/>
</dbReference>
<keyword evidence="2" id="KW-0436">Ligase</keyword>
<dbReference type="PANTHER" id="PTHR43272">
    <property type="entry name" value="LONG-CHAIN-FATTY-ACID--COA LIGASE"/>
    <property type="match status" value="1"/>
</dbReference>
<dbReference type="OrthoDB" id="1700726at2759"/>
<dbReference type="GO" id="GO:0005783">
    <property type="term" value="C:endoplasmic reticulum"/>
    <property type="evidence" value="ECO:0007669"/>
    <property type="project" value="TreeGrafter"/>
</dbReference>
<proteinExistence type="inferred from homology"/>
<feature type="domain" description="AMP-dependent synthetase/ligase" evidence="7">
    <location>
        <begin position="93"/>
        <end position="513"/>
    </location>
</feature>
<comment type="similarity">
    <text evidence="1">Belongs to the ATP-dependent AMP-binding enzyme family.</text>
</comment>
<dbReference type="SUPFAM" id="SSF56801">
    <property type="entry name" value="Acetyl-CoA synthetase-like"/>
    <property type="match status" value="1"/>
</dbReference>
<name>A0A061BFU6_RHOTO</name>
<dbReference type="GO" id="GO:0005811">
    <property type="term" value="C:lipid droplet"/>
    <property type="evidence" value="ECO:0007669"/>
    <property type="project" value="TreeGrafter"/>
</dbReference>
<protein>
    <submittedName>
        <fullName evidence="8">RHTO0S20e02344g1_1</fullName>
    </submittedName>
</protein>
<keyword evidence="4" id="KW-0067">ATP-binding</keyword>
<dbReference type="GO" id="GO:0035336">
    <property type="term" value="P:long-chain fatty-acyl-CoA metabolic process"/>
    <property type="evidence" value="ECO:0007669"/>
    <property type="project" value="TreeGrafter"/>
</dbReference>
<dbReference type="EMBL" id="LK052955">
    <property type="protein sequence ID" value="CDR48832.1"/>
    <property type="molecule type" value="Genomic_DNA"/>
</dbReference>
<evidence type="ECO:0000256" key="2">
    <source>
        <dbReference type="ARBA" id="ARBA00022598"/>
    </source>
</evidence>
<keyword evidence="3" id="KW-0547">Nucleotide-binding</keyword>
<evidence type="ECO:0000256" key="1">
    <source>
        <dbReference type="ARBA" id="ARBA00006432"/>
    </source>
</evidence>
<dbReference type="InterPro" id="IPR020845">
    <property type="entry name" value="AMP-binding_CS"/>
</dbReference>
<evidence type="ECO:0000256" key="3">
    <source>
        <dbReference type="ARBA" id="ARBA00022741"/>
    </source>
</evidence>
<evidence type="ECO:0000313" key="8">
    <source>
        <dbReference type="EMBL" id="CDR48832.1"/>
    </source>
</evidence>
<dbReference type="PROSITE" id="PS00455">
    <property type="entry name" value="AMP_BINDING"/>
    <property type="match status" value="1"/>
</dbReference>
<dbReference type="PANTHER" id="PTHR43272:SF83">
    <property type="entry name" value="ACYL-COA SYNTHETASE LONG-CHAIN, ISOFORM J"/>
    <property type="match status" value="1"/>
</dbReference>
<dbReference type="GO" id="GO:0005886">
    <property type="term" value="C:plasma membrane"/>
    <property type="evidence" value="ECO:0007669"/>
    <property type="project" value="TreeGrafter"/>
</dbReference>
<dbReference type="InterPro" id="IPR000873">
    <property type="entry name" value="AMP-dep_synth/lig_dom"/>
</dbReference>
<dbReference type="AlphaFoldDB" id="A0A061BFU6"/>
<reference evidence="8" key="1">
    <citation type="journal article" date="2014" name="Genome Announc.">
        <title>Draft genome sequence of Rhodosporidium toruloides CECT1137, an oleaginous yeast of biotechnological interest.</title>
        <authorList>
            <person name="Morin N."/>
            <person name="Calcas X."/>
            <person name="Devillers H."/>
            <person name="Durrens P."/>
            <person name="Sherman D.J."/>
            <person name="Nicaud J.-M."/>
            <person name="Neuveglise C."/>
        </authorList>
    </citation>
    <scope>NUCLEOTIDE SEQUENCE</scope>
    <source>
        <strain evidence="8">CECT1137</strain>
    </source>
</reference>
<evidence type="ECO:0000256" key="4">
    <source>
        <dbReference type="ARBA" id="ARBA00022840"/>
    </source>
</evidence>
<evidence type="ECO:0000259" key="7">
    <source>
        <dbReference type="Pfam" id="PF00501"/>
    </source>
</evidence>
<dbReference type="Pfam" id="PF00501">
    <property type="entry name" value="AMP-binding"/>
    <property type="match status" value="1"/>
</dbReference>